<evidence type="ECO:0000313" key="5">
    <source>
        <dbReference type="EMBL" id="MBR8671691.1"/>
    </source>
</evidence>
<dbReference type="EMBL" id="JAGTPX010000025">
    <property type="protein sequence ID" value="MBR8671691.1"/>
    <property type="molecule type" value="Genomic_DNA"/>
</dbReference>
<dbReference type="GO" id="GO:0003700">
    <property type="term" value="F:DNA-binding transcription factor activity"/>
    <property type="evidence" value="ECO:0007669"/>
    <property type="project" value="TreeGrafter"/>
</dbReference>
<dbReference type="SMART" id="SM00354">
    <property type="entry name" value="HTH_LACI"/>
    <property type="match status" value="1"/>
</dbReference>
<dbReference type="GO" id="GO:0000976">
    <property type="term" value="F:transcription cis-regulatory region binding"/>
    <property type="evidence" value="ECO:0007669"/>
    <property type="project" value="TreeGrafter"/>
</dbReference>
<evidence type="ECO:0000256" key="2">
    <source>
        <dbReference type="ARBA" id="ARBA00023125"/>
    </source>
</evidence>
<organism evidence="5">
    <name type="scientific">Niallia circulans</name>
    <name type="common">Bacillus circulans</name>
    <dbReference type="NCBI Taxonomy" id="1397"/>
    <lineage>
        <taxon>Bacteria</taxon>
        <taxon>Bacillati</taxon>
        <taxon>Bacillota</taxon>
        <taxon>Bacilli</taxon>
        <taxon>Bacillales</taxon>
        <taxon>Bacillaceae</taxon>
        <taxon>Niallia</taxon>
    </lineage>
</organism>
<dbReference type="PANTHER" id="PTHR30146">
    <property type="entry name" value="LACI-RELATED TRANSCRIPTIONAL REPRESSOR"/>
    <property type="match status" value="1"/>
</dbReference>
<evidence type="ECO:0000259" key="4">
    <source>
        <dbReference type="PROSITE" id="PS50932"/>
    </source>
</evidence>
<accession>A0A941GF30</accession>
<dbReference type="Pfam" id="PF00356">
    <property type="entry name" value="LacI"/>
    <property type="match status" value="1"/>
</dbReference>
<name>A0A941GF30_NIACI</name>
<dbReference type="InterPro" id="IPR028082">
    <property type="entry name" value="Peripla_BP_I"/>
</dbReference>
<dbReference type="Gene3D" id="1.10.260.40">
    <property type="entry name" value="lambda repressor-like DNA-binding domains"/>
    <property type="match status" value="1"/>
</dbReference>
<gene>
    <name evidence="5" type="ORF">KD144_19325</name>
</gene>
<keyword evidence="1" id="KW-0805">Transcription regulation</keyword>
<dbReference type="PROSITE" id="PS50932">
    <property type="entry name" value="HTH_LACI_2"/>
    <property type="match status" value="1"/>
</dbReference>
<dbReference type="Gene3D" id="3.40.50.2300">
    <property type="match status" value="2"/>
</dbReference>
<feature type="domain" description="HTH lacI-type" evidence="4">
    <location>
        <begin position="3"/>
        <end position="56"/>
    </location>
</feature>
<dbReference type="PANTHER" id="PTHR30146:SF154">
    <property type="entry name" value="TRANSCRIPTION REGULATOR, MEMBER OF GALR FAMILY"/>
    <property type="match status" value="1"/>
</dbReference>
<evidence type="ECO:0000256" key="1">
    <source>
        <dbReference type="ARBA" id="ARBA00023015"/>
    </source>
</evidence>
<dbReference type="InterPro" id="IPR046335">
    <property type="entry name" value="LacI/GalR-like_sensor"/>
</dbReference>
<keyword evidence="3" id="KW-0804">Transcription</keyword>
<dbReference type="InterPro" id="IPR000843">
    <property type="entry name" value="HTH_LacI"/>
</dbReference>
<dbReference type="AlphaFoldDB" id="A0A941GF30"/>
<evidence type="ECO:0000256" key="3">
    <source>
        <dbReference type="ARBA" id="ARBA00023163"/>
    </source>
</evidence>
<keyword evidence="2 5" id="KW-0238">DNA-binding</keyword>
<protein>
    <submittedName>
        <fullName evidence="5">LacI family DNA-binding transcriptional regulator</fullName>
    </submittedName>
</protein>
<dbReference type="InterPro" id="IPR010982">
    <property type="entry name" value="Lambda_DNA-bd_dom_sf"/>
</dbReference>
<proteinExistence type="predicted"/>
<dbReference type="CDD" id="cd01542">
    <property type="entry name" value="PBP1_TreR-like"/>
    <property type="match status" value="1"/>
</dbReference>
<dbReference type="CDD" id="cd01392">
    <property type="entry name" value="HTH_LacI"/>
    <property type="match status" value="1"/>
</dbReference>
<dbReference type="Pfam" id="PF13377">
    <property type="entry name" value="Peripla_BP_3"/>
    <property type="match status" value="1"/>
</dbReference>
<dbReference type="PRINTS" id="PR00036">
    <property type="entry name" value="HTHLACI"/>
</dbReference>
<comment type="caution">
    <text evidence="5">The sequence shown here is derived from an EMBL/GenBank/DDBJ whole genome shotgun (WGS) entry which is preliminary data.</text>
</comment>
<reference evidence="5" key="1">
    <citation type="submission" date="2021-04" db="EMBL/GenBank/DDBJ databases">
        <title>Genomic analysis of electroactive and textile dye degrading Bacillus circulans strain: DC10 isolated from constructed wetland-microbial fuel cells treating textile dye wastewaters.</title>
        <authorList>
            <person name="Patel D.U."/>
            <person name="Desai C.R."/>
        </authorList>
    </citation>
    <scope>NUCLEOTIDE SEQUENCE</scope>
    <source>
        <strain evidence="5">DC10</strain>
    </source>
</reference>
<dbReference type="SUPFAM" id="SSF47413">
    <property type="entry name" value="lambda repressor-like DNA-binding domains"/>
    <property type="match status" value="1"/>
</dbReference>
<sequence length="327" mass="36413">MVTTIGDIAKLAGVAKSTVSRYLNDGSVSEATKRKIQHIIRETGYTPNAFAQSLKAKKTNIIGTIVPRLDSYAFSRTLIGIDEELKTRNYQMLISHSNLDLEQEMENIHSLVRQKVAGIILLATEITERHLEIIKQIGIPVLLVGQQHEEIPSLIHNDYEAAYEVGKYVISKGHQRIAYIGVNEKNVAVGIDRKEGFKKSIESAGDIDVQFYETNRKNEKLFSIVSEIIDTFNPSIMVCATDNIAIGVMKAIYSRGISIPNDLSITGFGGYEMAEMIHPGLTTAKFYYKNAGNLAARKILSLIRGEDTPMKTVSGFEIIYRESVRKV</sequence>
<dbReference type="SUPFAM" id="SSF53822">
    <property type="entry name" value="Periplasmic binding protein-like I"/>
    <property type="match status" value="1"/>
</dbReference>